<proteinExistence type="predicted"/>
<keyword evidence="4" id="KW-1185">Reference proteome</keyword>
<dbReference type="EMBL" id="JAJSBI010000017">
    <property type="protein sequence ID" value="MCD9877717.1"/>
    <property type="molecule type" value="Genomic_DNA"/>
</dbReference>
<keyword evidence="3" id="KW-0808">Transferase</keyword>
<name>A0A9Q3VT70_9ACTN</name>
<dbReference type="Pfam" id="PF00583">
    <property type="entry name" value="Acetyltransf_1"/>
    <property type="match status" value="1"/>
</dbReference>
<evidence type="ECO:0000259" key="2">
    <source>
        <dbReference type="PROSITE" id="PS51186"/>
    </source>
</evidence>
<dbReference type="Gene3D" id="3.40.630.30">
    <property type="match status" value="1"/>
</dbReference>
<evidence type="ECO:0000313" key="4">
    <source>
        <dbReference type="Proteomes" id="UP001108029"/>
    </source>
</evidence>
<dbReference type="EC" id="2.3.1.-" evidence="3"/>
<organism evidence="3 4">
    <name type="scientific">Streptomyces guryensis</name>
    <dbReference type="NCBI Taxonomy" id="2886947"/>
    <lineage>
        <taxon>Bacteria</taxon>
        <taxon>Bacillati</taxon>
        <taxon>Actinomycetota</taxon>
        <taxon>Actinomycetes</taxon>
        <taxon>Kitasatosporales</taxon>
        <taxon>Streptomycetaceae</taxon>
        <taxon>Streptomyces</taxon>
    </lineage>
</organism>
<evidence type="ECO:0000256" key="1">
    <source>
        <dbReference type="SAM" id="MobiDB-lite"/>
    </source>
</evidence>
<dbReference type="SUPFAM" id="SSF55729">
    <property type="entry name" value="Acyl-CoA N-acyltransferases (Nat)"/>
    <property type="match status" value="1"/>
</dbReference>
<accession>A0A9Q3VT70</accession>
<evidence type="ECO:0000313" key="3">
    <source>
        <dbReference type="EMBL" id="MCD9877717.1"/>
    </source>
</evidence>
<dbReference type="GO" id="GO:0016747">
    <property type="term" value="F:acyltransferase activity, transferring groups other than amino-acyl groups"/>
    <property type="evidence" value="ECO:0007669"/>
    <property type="project" value="InterPro"/>
</dbReference>
<dbReference type="RefSeq" id="WP_232651904.1">
    <property type="nucleotide sequence ID" value="NZ_JAJSBI010000017.1"/>
</dbReference>
<dbReference type="AlphaFoldDB" id="A0A9Q3VT70"/>
<gene>
    <name evidence="3" type="ORF">LJ657_29655</name>
</gene>
<protein>
    <submittedName>
        <fullName evidence="3">GNAT family N-acetyltransferase</fullName>
        <ecNumber evidence="3">2.3.1.-</ecNumber>
    </submittedName>
</protein>
<comment type="caution">
    <text evidence="3">The sequence shown here is derived from an EMBL/GenBank/DDBJ whole genome shotgun (WGS) entry which is preliminary data.</text>
</comment>
<feature type="compositionally biased region" description="Polar residues" evidence="1">
    <location>
        <begin position="176"/>
        <end position="185"/>
    </location>
</feature>
<feature type="region of interest" description="Disordered" evidence="1">
    <location>
        <begin position="163"/>
        <end position="185"/>
    </location>
</feature>
<dbReference type="Proteomes" id="UP001108029">
    <property type="component" value="Unassembled WGS sequence"/>
</dbReference>
<sequence>MSDMSLRLATADDRPAVERLWLMFRHDLSGFMGVLPNPDGTFRSERLDAAFTEAGWVPYLFVREERPVGFAFVRGIDGPTRVMNSFFVVRGVRREGLGSGAVREIVGRHPGSWEIAFQYENEPAVRFWRRVAAELAPDAWSEETRPVPDRPDHTPDVWISFRAGSAAGESLPHGDSVSQVSRRDR</sequence>
<keyword evidence="3" id="KW-0012">Acyltransferase</keyword>
<dbReference type="PROSITE" id="PS51186">
    <property type="entry name" value="GNAT"/>
    <property type="match status" value="1"/>
</dbReference>
<reference evidence="3" key="1">
    <citation type="submission" date="2021-12" db="EMBL/GenBank/DDBJ databases">
        <authorList>
            <person name="Lee J.-H."/>
            <person name="Kim S.-B."/>
        </authorList>
    </citation>
    <scope>NUCLEOTIDE SEQUENCE</scope>
    <source>
        <strain evidence="3">NR30</strain>
    </source>
</reference>
<dbReference type="InterPro" id="IPR016181">
    <property type="entry name" value="Acyl_CoA_acyltransferase"/>
</dbReference>
<dbReference type="InterPro" id="IPR000182">
    <property type="entry name" value="GNAT_dom"/>
</dbReference>
<feature type="domain" description="N-acetyltransferase" evidence="2">
    <location>
        <begin position="4"/>
        <end position="164"/>
    </location>
</feature>